<dbReference type="EMBL" id="JADLQN010000010">
    <property type="protein sequence ID" value="MBF6358161.1"/>
    <property type="molecule type" value="Genomic_DNA"/>
</dbReference>
<gene>
    <name evidence="1" type="ORF">IU449_27060</name>
</gene>
<sequence length="62" mass="7197">MLKPRPREHRDKPARCDCGTRFVSEHPEFVLEAVRRLRQLGADGPYTTLWHAPDEHGDNTDD</sequence>
<evidence type="ECO:0000313" key="1">
    <source>
        <dbReference type="EMBL" id="MBF6358161.1"/>
    </source>
</evidence>
<reference evidence="1 2" key="1">
    <citation type="submission" date="2020-10" db="EMBL/GenBank/DDBJ databases">
        <title>Identification of Nocardia species via Next-generation sequencing and recognition of intraspecies genetic diversity.</title>
        <authorList>
            <person name="Li P."/>
            <person name="Li P."/>
            <person name="Lu B."/>
        </authorList>
    </citation>
    <scope>NUCLEOTIDE SEQUENCE [LARGE SCALE GENOMIC DNA]</scope>
    <source>
        <strain evidence="1 2">BJ06-0143</strain>
    </source>
</reference>
<proteinExistence type="predicted"/>
<accession>A0ABS0DI68</accession>
<comment type="caution">
    <text evidence="1">The sequence shown here is derived from an EMBL/GenBank/DDBJ whole genome shotgun (WGS) entry which is preliminary data.</text>
</comment>
<keyword evidence="2" id="KW-1185">Reference proteome</keyword>
<dbReference type="RefSeq" id="WP_195005000.1">
    <property type="nucleotide sequence ID" value="NZ_JADLQN010000010.1"/>
</dbReference>
<dbReference type="Proteomes" id="UP000707731">
    <property type="component" value="Unassembled WGS sequence"/>
</dbReference>
<evidence type="ECO:0000313" key="2">
    <source>
        <dbReference type="Proteomes" id="UP000707731"/>
    </source>
</evidence>
<name>A0ABS0DI68_9NOCA</name>
<organism evidence="1 2">
    <name type="scientific">Nocardia higoensis</name>
    <dbReference type="NCBI Taxonomy" id="228599"/>
    <lineage>
        <taxon>Bacteria</taxon>
        <taxon>Bacillati</taxon>
        <taxon>Actinomycetota</taxon>
        <taxon>Actinomycetes</taxon>
        <taxon>Mycobacteriales</taxon>
        <taxon>Nocardiaceae</taxon>
        <taxon>Nocardia</taxon>
    </lineage>
</organism>
<protein>
    <submittedName>
        <fullName evidence="1">Uncharacterized protein</fullName>
    </submittedName>
</protein>